<organism evidence="1 2">
    <name type="scientific">Glarea lozoyensis (strain ATCC 74030 / MF5533)</name>
    <dbReference type="NCBI Taxonomy" id="1104152"/>
    <lineage>
        <taxon>Eukaryota</taxon>
        <taxon>Fungi</taxon>
        <taxon>Dikarya</taxon>
        <taxon>Ascomycota</taxon>
        <taxon>Pezizomycotina</taxon>
        <taxon>Leotiomycetes</taxon>
        <taxon>Helotiales</taxon>
        <taxon>Helotiaceae</taxon>
        <taxon>Glarea</taxon>
    </lineage>
</organism>
<evidence type="ECO:0000313" key="1">
    <source>
        <dbReference type="EMBL" id="EHK98409.1"/>
    </source>
</evidence>
<dbReference type="AlphaFoldDB" id="H0EST7"/>
<protein>
    <submittedName>
        <fullName evidence="1">Uncharacterized protein</fullName>
    </submittedName>
</protein>
<comment type="caution">
    <text evidence="1">The sequence shown here is derived from an EMBL/GenBank/DDBJ whole genome shotgun (WGS) entry which is preliminary data.</text>
</comment>
<sequence length="67" mass="7527">MTCSPHRTLFRASFQAYETLPTELYWPSAIGVYGQRIISNIDGSTPFGPFVMEFASPQIHTVFVRSA</sequence>
<accession>H0EST7</accession>
<evidence type="ECO:0000313" key="2">
    <source>
        <dbReference type="Proteomes" id="UP000005446"/>
    </source>
</evidence>
<dbReference type="InParanoid" id="H0EST7"/>
<proteinExistence type="predicted"/>
<keyword evidence="2" id="KW-1185">Reference proteome</keyword>
<name>H0EST7_GLAL7</name>
<dbReference type="HOGENOM" id="CLU_2812592_0_0_1"/>
<reference evidence="1 2" key="1">
    <citation type="journal article" date="2012" name="Eukaryot. Cell">
        <title>Genome sequence of the fungus Glarea lozoyensis: the first genome sequence of a species from the Helotiaceae family.</title>
        <authorList>
            <person name="Youssar L."/>
            <person name="Gruening B.A."/>
            <person name="Erxleben A."/>
            <person name="Guenther S."/>
            <person name="Huettel W."/>
        </authorList>
    </citation>
    <scope>NUCLEOTIDE SEQUENCE [LARGE SCALE GENOMIC DNA]</scope>
    <source>
        <strain evidence="2">ATCC 74030 / MF5533</strain>
    </source>
</reference>
<dbReference type="EMBL" id="AGUE01000151">
    <property type="protein sequence ID" value="EHK98409.1"/>
    <property type="molecule type" value="Genomic_DNA"/>
</dbReference>
<gene>
    <name evidence="1" type="ORF">M7I_5784</name>
</gene>
<dbReference type="Proteomes" id="UP000005446">
    <property type="component" value="Unassembled WGS sequence"/>
</dbReference>